<evidence type="ECO:0008006" key="10">
    <source>
        <dbReference type="Google" id="ProtNLM"/>
    </source>
</evidence>
<evidence type="ECO:0000256" key="6">
    <source>
        <dbReference type="SAM" id="MobiDB-lite"/>
    </source>
</evidence>
<reference evidence="9" key="1">
    <citation type="journal article" date="2014" name="Genome Announc.">
        <title>Draft genome sequence of the formaldehyde-resistant fungus Byssochlamys spectabilis No. 5 (anamorph Paecilomyces variotii No. 5) (NBRC109023).</title>
        <authorList>
            <person name="Oka T."/>
            <person name="Ekino K."/>
            <person name="Fukuda K."/>
            <person name="Nomura Y."/>
        </authorList>
    </citation>
    <scope>NUCLEOTIDE SEQUENCE [LARGE SCALE GENOMIC DNA]</scope>
    <source>
        <strain evidence="9">No. 5 / NBRC 109023</strain>
    </source>
</reference>
<feature type="transmembrane region" description="Helical" evidence="7">
    <location>
        <begin position="56"/>
        <end position="73"/>
    </location>
</feature>
<dbReference type="InParanoid" id="V5FLT8"/>
<evidence type="ECO:0000256" key="2">
    <source>
        <dbReference type="ARBA" id="ARBA00005587"/>
    </source>
</evidence>
<dbReference type="InterPro" id="IPR051633">
    <property type="entry name" value="AceTr"/>
</dbReference>
<dbReference type="PANTHER" id="PTHR31123:SF1">
    <property type="entry name" value="ACCUMULATION OF DYADS PROTEIN 2-RELATED"/>
    <property type="match status" value="1"/>
</dbReference>
<dbReference type="eggNOG" id="ENOG502QUJS">
    <property type="taxonomic scope" value="Eukaryota"/>
</dbReference>
<dbReference type="HOGENOM" id="CLU_051062_1_1_1"/>
<keyword evidence="5 7" id="KW-0472">Membrane</keyword>
<evidence type="ECO:0000256" key="3">
    <source>
        <dbReference type="ARBA" id="ARBA00022692"/>
    </source>
</evidence>
<comment type="caution">
    <text evidence="8">The sequence shown here is derived from an EMBL/GenBank/DDBJ whole genome shotgun (WGS) entry which is preliminary data.</text>
</comment>
<dbReference type="EMBL" id="BAUL01000266">
    <property type="protein sequence ID" value="GAD98904.1"/>
    <property type="molecule type" value="Genomic_DNA"/>
</dbReference>
<proteinExistence type="inferred from homology"/>
<dbReference type="NCBIfam" id="NF038013">
    <property type="entry name" value="AceTr_1"/>
    <property type="match status" value="1"/>
</dbReference>
<dbReference type="Pfam" id="PF01184">
    <property type="entry name" value="Gpr1_Fun34_YaaH"/>
    <property type="match status" value="1"/>
</dbReference>
<evidence type="ECO:0000256" key="1">
    <source>
        <dbReference type="ARBA" id="ARBA00004141"/>
    </source>
</evidence>
<evidence type="ECO:0000256" key="7">
    <source>
        <dbReference type="SAM" id="Phobius"/>
    </source>
</evidence>
<organism evidence="8 9">
    <name type="scientific">Byssochlamys spectabilis (strain No. 5 / NBRC 109023)</name>
    <name type="common">Paecilomyces variotii</name>
    <dbReference type="NCBI Taxonomy" id="1356009"/>
    <lineage>
        <taxon>Eukaryota</taxon>
        <taxon>Fungi</taxon>
        <taxon>Dikarya</taxon>
        <taxon>Ascomycota</taxon>
        <taxon>Pezizomycotina</taxon>
        <taxon>Eurotiomycetes</taxon>
        <taxon>Eurotiomycetidae</taxon>
        <taxon>Eurotiales</taxon>
        <taxon>Thermoascaceae</taxon>
        <taxon>Paecilomyces</taxon>
    </lineage>
</organism>
<feature type="transmembrane region" description="Helical" evidence="7">
    <location>
        <begin position="94"/>
        <end position="114"/>
    </location>
</feature>
<name>V5FLT8_BYSSN</name>
<comment type="subcellular location">
    <subcellularLocation>
        <location evidence="1">Membrane</location>
        <topology evidence="1">Multi-pass membrane protein</topology>
    </subcellularLocation>
</comment>
<keyword evidence="4 7" id="KW-1133">Transmembrane helix</keyword>
<accession>V5FLT8</accession>
<dbReference type="OrthoDB" id="3648309at2759"/>
<evidence type="ECO:0000256" key="5">
    <source>
        <dbReference type="ARBA" id="ARBA00023136"/>
    </source>
</evidence>
<keyword evidence="9" id="KW-1185">Reference proteome</keyword>
<sequence length="258" mass="27800">MSSMSDHISEKQKETRFDMPGNDPGGSQHSSQERHHRNYTVSQVLAPPYMKLGNPGPLGLLGFAVTTFVLGLYECGAGLPNSNPEGNVGPNQTVFGLALFMGGLAQFVAGIMEFRVGNTFGSTVHCSYAAFWMSYSMFLIPALDIEGAYKGDKHAYTYALGIYLIIWCFLTVVFLFAALKTNITIILLFFTLILAFLLLSIANFTATLHPAQSVRINQAGGALAVICAAVAFYAGASGLMVPETTWVRLPLGEIPVDA</sequence>
<feature type="transmembrane region" description="Helical" evidence="7">
    <location>
        <begin position="155"/>
        <end position="179"/>
    </location>
</feature>
<evidence type="ECO:0000313" key="9">
    <source>
        <dbReference type="Proteomes" id="UP000018001"/>
    </source>
</evidence>
<evidence type="ECO:0000313" key="8">
    <source>
        <dbReference type="EMBL" id="GAD98904.1"/>
    </source>
</evidence>
<dbReference type="Proteomes" id="UP000018001">
    <property type="component" value="Unassembled WGS sequence"/>
</dbReference>
<dbReference type="AlphaFoldDB" id="V5FLT8"/>
<dbReference type="InterPro" id="IPR000791">
    <property type="entry name" value="Gpr1/Fun34/SatP-like"/>
</dbReference>
<evidence type="ECO:0000256" key="4">
    <source>
        <dbReference type="ARBA" id="ARBA00022989"/>
    </source>
</evidence>
<feature type="transmembrane region" description="Helical" evidence="7">
    <location>
        <begin position="185"/>
        <end position="208"/>
    </location>
</feature>
<gene>
    <name evidence="8" type="ORF">PVAR5_7607</name>
</gene>
<feature type="compositionally biased region" description="Basic and acidic residues" evidence="6">
    <location>
        <begin position="7"/>
        <end position="17"/>
    </location>
</feature>
<dbReference type="GO" id="GO:0005886">
    <property type="term" value="C:plasma membrane"/>
    <property type="evidence" value="ECO:0007669"/>
    <property type="project" value="TreeGrafter"/>
</dbReference>
<comment type="similarity">
    <text evidence="2">Belongs to the acetate uptake transporter (AceTr) (TC 2.A.96) family.</text>
</comment>
<feature type="region of interest" description="Disordered" evidence="6">
    <location>
        <begin position="1"/>
        <end position="36"/>
    </location>
</feature>
<dbReference type="PANTHER" id="PTHR31123">
    <property type="entry name" value="ACCUMULATION OF DYADS PROTEIN 2-RELATED"/>
    <property type="match status" value="1"/>
</dbReference>
<protein>
    <recommendedName>
        <fullName evidence="10">GPR1/FUN34/yaaH family-domain-containing protein</fullName>
    </recommendedName>
</protein>
<feature type="transmembrane region" description="Helical" evidence="7">
    <location>
        <begin position="120"/>
        <end position="143"/>
    </location>
</feature>
<feature type="transmembrane region" description="Helical" evidence="7">
    <location>
        <begin position="220"/>
        <end position="241"/>
    </location>
</feature>
<dbReference type="GO" id="GO:0015123">
    <property type="term" value="F:acetate transmembrane transporter activity"/>
    <property type="evidence" value="ECO:0007669"/>
    <property type="project" value="TreeGrafter"/>
</dbReference>
<keyword evidence="3 7" id="KW-0812">Transmembrane</keyword>